<comment type="similarity">
    <text evidence="1">Belongs to the LacAB/RpiB family.</text>
</comment>
<proteinExistence type="inferred from homology"/>
<dbReference type="SUPFAM" id="SSF89623">
    <property type="entry name" value="Ribose/Galactose isomerase RpiB/AlsB"/>
    <property type="match status" value="1"/>
</dbReference>
<keyword evidence="4" id="KW-1185">Reference proteome</keyword>
<dbReference type="PANTHER" id="PTHR30345:SF0">
    <property type="entry name" value="DNA DAMAGE-REPAIR_TOLERATION PROTEIN DRT102"/>
    <property type="match status" value="1"/>
</dbReference>
<evidence type="ECO:0000313" key="4">
    <source>
        <dbReference type="Proteomes" id="UP001207918"/>
    </source>
</evidence>
<dbReference type="InterPro" id="IPR003500">
    <property type="entry name" value="RpiB_LacA_LacB"/>
</dbReference>
<dbReference type="PIRSF" id="PIRSF005384">
    <property type="entry name" value="RpiB_LacA_B"/>
    <property type="match status" value="1"/>
</dbReference>
<dbReference type="GO" id="GO:0004751">
    <property type="term" value="F:ribose-5-phosphate isomerase activity"/>
    <property type="evidence" value="ECO:0007669"/>
    <property type="project" value="UniProtKB-EC"/>
</dbReference>
<dbReference type="RefSeq" id="WP_265764627.1">
    <property type="nucleotide sequence ID" value="NZ_JAGGJA010000002.1"/>
</dbReference>
<dbReference type="NCBIfam" id="TIGR00689">
    <property type="entry name" value="rpiB_lacA_lacB"/>
    <property type="match status" value="1"/>
</dbReference>
<comment type="caution">
    <text evidence="3">The sequence shown here is derived from an EMBL/GenBank/DDBJ whole genome shotgun (WGS) entry which is preliminary data.</text>
</comment>
<evidence type="ECO:0000256" key="1">
    <source>
        <dbReference type="ARBA" id="ARBA00008754"/>
    </source>
</evidence>
<evidence type="ECO:0000256" key="2">
    <source>
        <dbReference type="ARBA" id="ARBA00023235"/>
    </source>
</evidence>
<dbReference type="Pfam" id="PF02502">
    <property type="entry name" value="LacAB_rpiB"/>
    <property type="match status" value="1"/>
</dbReference>
<dbReference type="NCBIfam" id="NF004051">
    <property type="entry name" value="PRK05571.1"/>
    <property type="match status" value="1"/>
</dbReference>
<reference evidence="3 4" key="1">
    <citation type="submission" date="2021-03" db="EMBL/GenBank/DDBJ databases">
        <title>Aliifodinibius sp. nov., a new bacterium isolated from saline soil.</title>
        <authorList>
            <person name="Galisteo C."/>
            <person name="De La Haba R."/>
            <person name="Sanchez-Porro C."/>
            <person name="Ventosa A."/>
        </authorList>
    </citation>
    <scope>NUCLEOTIDE SEQUENCE [LARGE SCALE GENOMIC DNA]</scope>
    <source>
        <strain evidence="3 4">1BSP15-2V2</strain>
    </source>
</reference>
<protein>
    <submittedName>
        <fullName evidence="3">Ribose 5-phosphate isomerase B</fullName>
        <ecNumber evidence="3">5.3.1.6</ecNumber>
    </submittedName>
</protein>
<dbReference type="PANTHER" id="PTHR30345">
    <property type="entry name" value="RIBOSE-5-PHOSPHATE ISOMERASE B"/>
    <property type="match status" value="1"/>
</dbReference>
<dbReference type="Gene3D" id="3.40.1400.10">
    <property type="entry name" value="Sugar-phosphate isomerase, RpiB/LacA/LacB"/>
    <property type="match status" value="1"/>
</dbReference>
<dbReference type="EMBL" id="JAGGJA010000002">
    <property type="protein sequence ID" value="MCW9705930.1"/>
    <property type="molecule type" value="Genomic_DNA"/>
</dbReference>
<dbReference type="EC" id="5.3.1.6" evidence="3"/>
<dbReference type="NCBIfam" id="TIGR01120">
    <property type="entry name" value="rpiB"/>
    <property type="match status" value="1"/>
</dbReference>
<dbReference type="InterPro" id="IPR036569">
    <property type="entry name" value="RpiB_LacA_LacB_sf"/>
</dbReference>
<sequence>MIIPIASDHAGFEAKEKVKKMLEELGHMPVDFGTHSDESVDYPDFAIQVTEKVSEGEHEKGILVCGSGQGMCMTANKYGNIRAALVYDEESARLTRQHNNANILCLPGRMLTDDQLKKVLSVWLETDFEGGRHERRVNKIQDLTQNKKDS</sequence>
<evidence type="ECO:0000313" key="3">
    <source>
        <dbReference type="EMBL" id="MCW9705930.1"/>
    </source>
</evidence>
<gene>
    <name evidence="3" type="primary">rpiB</name>
    <name evidence="3" type="ORF">J6I44_03660</name>
</gene>
<keyword evidence="2 3" id="KW-0413">Isomerase</keyword>
<name>A0ABT3PJ13_9BACT</name>
<accession>A0ABT3PJ13</accession>
<dbReference type="Proteomes" id="UP001207918">
    <property type="component" value="Unassembled WGS sequence"/>
</dbReference>
<organism evidence="3 4">
    <name type="scientific">Fodinibius salsisoli</name>
    <dbReference type="NCBI Taxonomy" id="2820877"/>
    <lineage>
        <taxon>Bacteria</taxon>
        <taxon>Pseudomonadati</taxon>
        <taxon>Balneolota</taxon>
        <taxon>Balneolia</taxon>
        <taxon>Balneolales</taxon>
        <taxon>Balneolaceae</taxon>
        <taxon>Fodinibius</taxon>
    </lineage>
</organism>
<dbReference type="InterPro" id="IPR004785">
    <property type="entry name" value="RpiB"/>
</dbReference>